<comment type="similarity">
    <text evidence="9 10">Belongs to the peptidase M15D family.</text>
</comment>
<dbReference type="GO" id="GO:0006508">
    <property type="term" value="P:proteolysis"/>
    <property type="evidence" value="ECO:0007669"/>
    <property type="project" value="UniProtKB-KW"/>
</dbReference>
<name>A0ABD5EGC9_9ACTN</name>
<evidence type="ECO:0000256" key="2">
    <source>
        <dbReference type="ARBA" id="ARBA00022670"/>
    </source>
</evidence>
<feature type="region of interest" description="Disordered" evidence="11">
    <location>
        <begin position="208"/>
        <end position="242"/>
    </location>
</feature>
<comment type="caution">
    <text evidence="12">The sequence shown here is derived from an EMBL/GenBank/DDBJ whole genome shotgun (WGS) entry which is preliminary data.</text>
</comment>
<feature type="binding site" evidence="9">
    <location>
        <position position="121"/>
    </location>
    <ligand>
        <name>Zn(2+)</name>
        <dbReference type="ChEBI" id="CHEBI:29105"/>
        <note>catalytic</note>
    </ligand>
</feature>
<dbReference type="PANTHER" id="PTHR43126:SF2">
    <property type="entry name" value="D-ALANYL-D-ALANINE DIPEPTIDASE"/>
    <property type="match status" value="1"/>
</dbReference>
<keyword evidence="13" id="KW-1185">Reference proteome</keyword>
<keyword evidence="7 9" id="KW-0482">Metalloprotease</keyword>
<dbReference type="EMBL" id="JAVRES010000001">
    <property type="protein sequence ID" value="MDT0433444.1"/>
    <property type="molecule type" value="Genomic_DNA"/>
</dbReference>
<evidence type="ECO:0000256" key="11">
    <source>
        <dbReference type="SAM" id="MobiDB-lite"/>
    </source>
</evidence>
<evidence type="ECO:0000313" key="13">
    <source>
        <dbReference type="Proteomes" id="UP001183535"/>
    </source>
</evidence>
<evidence type="ECO:0000256" key="9">
    <source>
        <dbReference type="HAMAP-Rule" id="MF_01924"/>
    </source>
</evidence>
<gene>
    <name evidence="12" type="ORF">RM877_01985</name>
</gene>
<dbReference type="SUPFAM" id="SSF55166">
    <property type="entry name" value="Hedgehog/DD-peptidase"/>
    <property type="match status" value="1"/>
</dbReference>
<dbReference type="GO" id="GO:0071555">
    <property type="term" value="P:cell wall organization"/>
    <property type="evidence" value="ECO:0007669"/>
    <property type="project" value="UniProtKB-KW"/>
</dbReference>
<comment type="catalytic activity">
    <reaction evidence="1 9 10">
        <text>D-alanyl-D-alanine + H2O = 2 D-alanine</text>
        <dbReference type="Rhea" id="RHEA:20661"/>
        <dbReference type="ChEBI" id="CHEBI:15377"/>
        <dbReference type="ChEBI" id="CHEBI:57416"/>
        <dbReference type="ChEBI" id="CHEBI:57822"/>
        <dbReference type="EC" id="3.4.13.22"/>
    </reaction>
</comment>
<evidence type="ECO:0000256" key="3">
    <source>
        <dbReference type="ARBA" id="ARBA00022723"/>
    </source>
</evidence>
<feature type="site" description="Transition state stabilizer" evidence="9">
    <location>
        <position position="77"/>
    </location>
</feature>
<dbReference type="RefSeq" id="WP_093829876.1">
    <property type="nucleotide sequence ID" value="NZ_JAVRES010000001.1"/>
</dbReference>
<feature type="active site" description="Proton donor/acceptor" evidence="9">
    <location>
        <position position="189"/>
    </location>
</feature>
<comment type="cofactor">
    <cofactor evidence="9">
        <name>Zn(2+)</name>
        <dbReference type="ChEBI" id="CHEBI:29105"/>
    </cofactor>
    <text evidence="9">Binds 1 zinc ion per subunit.</text>
</comment>
<dbReference type="GO" id="GO:0160237">
    <property type="term" value="F:D-Ala-D-Ala dipeptidase activity"/>
    <property type="evidence" value="ECO:0007669"/>
    <property type="project" value="UniProtKB-EC"/>
</dbReference>
<evidence type="ECO:0000256" key="7">
    <source>
        <dbReference type="ARBA" id="ARBA00023049"/>
    </source>
</evidence>
<dbReference type="Pfam" id="PF01427">
    <property type="entry name" value="Peptidase_M15"/>
    <property type="match status" value="1"/>
</dbReference>
<dbReference type="CDD" id="cd14843">
    <property type="entry name" value="D-Ala-D-Ala_dipeptidase_like"/>
    <property type="match status" value="1"/>
</dbReference>
<proteinExistence type="inferred from homology"/>
<organism evidence="12 13">
    <name type="scientific">Streptomyces doudnae</name>
    <dbReference type="NCBI Taxonomy" id="3075536"/>
    <lineage>
        <taxon>Bacteria</taxon>
        <taxon>Bacillati</taxon>
        <taxon>Actinomycetota</taxon>
        <taxon>Actinomycetes</taxon>
        <taxon>Kitasatosporales</taxon>
        <taxon>Streptomycetaceae</taxon>
        <taxon>Streptomyces</taxon>
    </lineage>
</organism>
<evidence type="ECO:0000256" key="1">
    <source>
        <dbReference type="ARBA" id="ARBA00001362"/>
    </source>
</evidence>
<feature type="binding site" evidence="9">
    <location>
        <position position="128"/>
    </location>
    <ligand>
        <name>Zn(2+)</name>
        <dbReference type="ChEBI" id="CHEBI:29105"/>
        <note>catalytic</note>
    </ligand>
</feature>
<feature type="compositionally biased region" description="Pro residues" evidence="11">
    <location>
        <begin position="227"/>
        <end position="242"/>
    </location>
</feature>
<dbReference type="InterPro" id="IPR009045">
    <property type="entry name" value="Zn_M74/Hedgehog-like"/>
</dbReference>
<dbReference type="Gene3D" id="3.30.1380.10">
    <property type="match status" value="1"/>
</dbReference>
<keyword evidence="8 10" id="KW-0961">Cell wall biogenesis/degradation</keyword>
<evidence type="ECO:0000256" key="6">
    <source>
        <dbReference type="ARBA" id="ARBA00022997"/>
    </source>
</evidence>
<keyword evidence="5 9" id="KW-0862">Zinc</keyword>
<dbReference type="AlphaFoldDB" id="A0ABD5EGC9"/>
<evidence type="ECO:0000256" key="4">
    <source>
        <dbReference type="ARBA" id="ARBA00022801"/>
    </source>
</evidence>
<keyword evidence="6 9" id="KW-0224">Dipeptidase</keyword>
<sequence length="242" mass="26153">MTDIITLSDPRVAAVLVDECGEPLVDVREVPELLLDSRQATDDGAYALLRSGVLGRLLQAQRALPAGLRFLVVEGYRPPGLQRRYYEQYATSLRAAHPDASPARVRELASAYISPPEVAPHVCGGAVDLTLCAEDGTELPLGTEVNATPEESAGACRTDAPGISATARAHRTLLREALTSAGFVNYPTEWWHWSYGDRYWALMRGRPAARYGPTEPPGTEPAHRDGPPPTPKRQDGPPPTPA</sequence>
<dbReference type="HAMAP" id="MF_01924">
    <property type="entry name" value="A_A_dipeptidase"/>
    <property type="match status" value="1"/>
</dbReference>
<dbReference type="Proteomes" id="UP001183535">
    <property type="component" value="Unassembled WGS sequence"/>
</dbReference>
<keyword evidence="2 9" id="KW-0645">Protease</keyword>
<dbReference type="GO" id="GO:0008270">
    <property type="term" value="F:zinc ion binding"/>
    <property type="evidence" value="ECO:0007669"/>
    <property type="project" value="UniProtKB-UniRule"/>
</dbReference>
<evidence type="ECO:0000313" key="12">
    <source>
        <dbReference type="EMBL" id="MDT0433444.1"/>
    </source>
</evidence>
<comment type="function">
    <text evidence="9 10">Catalyzes hydrolysis of the D-alanyl-D-alanine dipeptide.</text>
</comment>
<protein>
    <recommendedName>
        <fullName evidence="9 10">D-alanyl-D-alanine dipeptidase</fullName>
        <shortName evidence="9 10">D-Ala-D-Ala dipeptidase</shortName>
        <ecNumber evidence="9 10">3.4.13.22</ecNumber>
    </recommendedName>
</protein>
<keyword evidence="3 9" id="KW-0479">Metal-binding</keyword>
<feature type="binding site" evidence="9">
    <location>
        <position position="192"/>
    </location>
    <ligand>
        <name>Zn(2+)</name>
        <dbReference type="ChEBI" id="CHEBI:29105"/>
        <note>catalytic</note>
    </ligand>
</feature>
<evidence type="ECO:0000256" key="5">
    <source>
        <dbReference type="ARBA" id="ARBA00022833"/>
    </source>
</evidence>
<dbReference type="GO" id="GO:0008237">
    <property type="term" value="F:metallopeptidase activity"/>
    <property type="evidence" value="ECO:0007669"/>
    <property type="project" value="UniProtKB-KW"/>
</dbReference>
<keyword evidence="4 9" id="KW-0378">Hydrolase</keyword>
<reference evidence="13" key="1">
    <citation type="submission" date="2023-07" db="EMBL/GenBank/DDBJ databases">
        <title>30 novel species of actinomycetes from the DSMZ collection.</title>
        <authorList>
            <person name="Nouioui I."/>
        </authorList>
    </citation>
    <scope>NUCLEOTIDE SEQUENCE [LARGE SCALE GENOMIC DNA]</scope>
    <source>
        <strain evidence="13">DSM 41981</strain>
    </source>
</reference>
<dbReference type="PIRSF" id="PIRSF026671">
    <property type="entry name" value="AA_dipeptidase"/>
    <property type="match status" value="1"/>
</dbReference>
<dbReference type="InterPro" id="IPR000755">
    <property type="entry name" value="A_A_dipeptidase"/>
</dbReference>
<dbReference type="EC" id="3.4.13.22" evidence="9 10"/>
<evidence type="ECO:0000256" key="8">
    <source>
        <dbReference type="ARBA" id="ARBA00023316"/>
    </source>
</evidence>
<accession>A0ABD5EGC9</accession>
<dbReference type="PANTHER" id="PTHR43126">
    <property type="entry name" value="D-ALANYL-D-ALANINE DIPEPTIDASE"/>
    <property type="match status" value="1"/>
</dbReference>
<evidence type="ECO:0000256" key="10">
    <source>
        <dbReference type="PIRNR" id="PIRNR026671"/>
    </source>
</evidence>